<organism evidence="1 2">
    <name type="scientific">Pedobacter metabolipauper</name>
    <dbReference type="NCBI Taxonomy" id="425513"/>
    <lineage>
        <taxon>Bacteria</taxon>
        <taxon>Pseudomonadati</taxon>
        <taxon>Bacteroidota</taxon>
        <taxon>Sphingobacteriia</taxon>
        <taxon>Sphingobacteriales</taxon>
        <taxon>Sphingobacteriaceae</taxon>
        <taxon>Pedobacter</taxon>
    </lineage>
</organism>
<keyword evidence="2" id="KW-1185">Reference proteome</keyword>
<dbReference type="RefSeq" id="WP_133575005.1">
    <property type="nucleotide sequence ID" value="NZ_SNYC01000003.1"/>
</dbReference>
<dbReference type="Proteomes" id="UP000295620">
    <property type="component" value="Unassembled WGS sequence"/>
</dbReference>
<evidence type="ECO:0000313" key="2">
    <source>
        <dbReference type="Proteomes" id="UP000295620"/>
    </source>
</evidence>
<dbReference type="OrthoDB" id="6331972at2"/>
<comment type="caution">
    <text evidence="1">The sequence shown here is derived from an EMBL/GenBank/DDBJ whole genome shotgun (WGS) entry which is preliminary data.</text>
</comment>
<dbReference type="EMBL" id="SNYC01000003">
    <property type="protein sequence ID" value="TDQ11976.1"/>
    <property type="molecule type" value="Genomic_DNA"/>
</dbReference>
<protein>
    <submittedName>
        <fullName evidence="1">Uncharacterized protein</fullName>
    </submittedName>
</protein>
<gene>
    <name evidence="1" type="ORF">ATK78_1106</name>
</gene>
<accession>A0A4R6SZS7</accession>
<sequence length="125" mass="14091">MKTDLVEIFQTIRASLQPYATLGFSNRTNSETNYDLWSDKNVVIEDRQVHEVFFASVVIEDGYVAFNLMGVNGTTDLNGSVGADLLKLLKDRSCFEIKELDDLLMAQIDEALAVGYKIYKESGWI</sequence>
<dbReference type="AlphaFoldDB" id="A0A4R6SZS7"/>
<name>A0A4R6SZS7_9SPHI</name>
<proteinExistence type="predicted"/>
<evidence type="ECO:0000313" key="1">
    <source>
        <dbReference type="EMBL" id="TDQ11976.1"/>
    </source>
</evidence>
<reference evidence="1 2" key="1">
    <citation type="submission" date="2019-03" db="EMBL/GenBank/DDBJ databases">
        <title>Genomic Encyclopedia of Archaeal and Bacterial Type Strains, Phase II (KMG-II): from individual species to whole genera.</title>
        <authorList>
            <person name="Goeker M."/>
        </authorList>
    </citation>
    <scope>NUCLEOTIDE SEQUENCE [LARGE SCALE GENOMIC DNA]</scope>
    <source>
        <strain evidence="1 2">DSM 19035</strain>
    </source>
</reference>